<proteinExistence type="predicted"/>
<comment type="caution">
    <text evidence="6">The sequence shown here is derived from an EMBL/GenBank/DDBJ whole genome shotgun (WGS) entry which is preliminary data.</text>
</comment>
<protein>
    <recommendedName>
        <fullName evidence="8">PLxRFG domain-containing protein</fullName>
    </recommendedName>
</protein>
<feature type="compositionally biased region" description="Basic and acidic residues" evidence="1">
    <location>
        <begin position="650"/>
        <end position="677"/>
    </location>
</feature>
<dbReference type="Pfam" id="PF18857">
    <property type="entry name" value="LPD38"/>
    <property type="match status" value="1"/>
</dbReference>
<gene>
    <name evidence="6" type="ORF">FEA48_30840</name>
</gene>
<reference evidence="6 7" key="1">
    <citation type="submission" date="2019-05" db="EMBL/GenBank/DDBJ databases">
        <authorList>
            <person name="Moore K."/>
            <person name="O'Neill P."/>
            <person name="Farbos A."/>
            <person name="Studholme D.J."/>
        </authorList>
    </citation>
    <scope>NUCLEOTIDE SEQUENCE [LARGE SCALE GENOMIC DNA]</scope>
    <source>
        <strain evidence="6 7">DSM 9128</strain>
    </source>
</reference>
<feature type="region of interest" description="Disordered" evidence="1">
    <location>
        <begin position="641"/>
        <end position="689"/>
    </location>
</feature>
<evidence type="ECO:0000256" key="1">
    <source>
        <dbReference type="SAM" id="MobiDB-lite"/>
    </source>
</evidence>
<dbReference type="EMBL" id="VASG01000014">
    <property type="protein sequence ID" value="TLP68252.1"/>
    <property type="molecule type" value="Genomic_DNA"/>
</dbReference>
<evidence type="ECO:0008006" key="8">
    <source>
        <dbReference type="Google" id="ProtNLM"/>
    </source>
</evidence>
<feature type="domain" description="Large polyvalent protein-associated" evidence="2">
    <location>
        <begin position="1349"/>
        <end position="1427"/>
    </location>
</feature>
<feature type="domain" description="Large polyvalent protein associated" evidence="5">
    <location>
        <begin position="2463"/>
        <end position="2625"/>
    </location>
</feature>
<dbReference type="InterPro" id="IPR029057">
    <property type="entry name" value="PRTase-like"/>
</dbReference>
<evidence type="ECO:0000313" key="6">
    <source>
        <dbReference type="EMBL" id="TLP68252.1"/>
    </source>
</evidence>
<feature type="domain" description="Inorganic pyrophosphatase" evidence="4">
    <location>
        <begin position="754"/>
        <end position="887"/>
    </location>
</feature>
<dbReference type="InterPro" id="IPR041047">
    <property type="entry name" value="LPD1"/>
</dbReference>
<name>A0A5R8ZQ42_PSENT</name>
<feature type="region of interest" description="Disordered" evidence="1">
    <location>
        <begin position="1"/>
        <end position="48"/>
    </location>
</feature>
<dbReference type="Pfam" id="PF18823">
    <property type="entry name" value="InPase"/>
    <property type="match status" value="1"/>
</dbReference>
<dbReference type="InterPro" id="IPR040651">
    <property type="entry name" value="LPD5"/>
</dbReference>
<organism evidence="6 7">
    <name type="scientific">Pseudomonas nitroreducens</name>
    <dbReference type="NCBI Taxonomy" id="46680"/>
    <lineage>
        <taxon>Bacteria</taxon>
        <taxon>Pseudomonadati</taxon>
        <taxon>Pseudomonadota</taxon>
        <taxon>Gammaproteobacteria</taxon>
        <taxon>Pseudomonadales</taxon>
        <taxon>Pseudomonadaceae</taxon>
        <taxon>Pseudomonas</taxon>
    </lineage>
</organism>
<evidence type="ECO:0000313" key="7">
    <source>
        <dbReference type="Proteomes" id="UP000307510"/>
    </source>
</evidence>
<dbReference type="CDD" id="cd06223">
    <property type="entry name" value="PRTases_typeI"/>
    <property type="match status" value="1"/>
</dbReference>
<feature type="compositionally biased region" description="Basic and acidic residues" evidence="1">
    <location>
        <begin position="780"/>
        <end position="797"/>
    </location>
</feature>
<dbReference type="RefSeq" id="WP_138217191.1">
    <property type="nucleotide sequence ID" value="NZ_VASG01000014.1"/>
</dbReference>
<feature type="compositionally biased region" description="Polar residues" evidence="1">
    <location>
        <begin position="10"/>
        <end position="23"/>
    </location>
</feature>
<evidence type="ECO:0000259" key="3">
    <source>
        <dbReference type="Pfam" id="PF18799"/>
    </source>
</evidence>
<dbReference type="InterPro" id="IPR041595">
    <property type="entry name" value="Inorganic_Pase"/>
</dbReference>
<evidence type="ECO:0000259" key="5">
    <source>
        <dbReference type="Pfam" id="PF18857"/>
    </source>
</evidence>
<reference evidence="7" key="2">
    <citation type="submission" date="2019-06" db="EMBL/GenBank/DDBJ databases">
        <title>AzeR, a transcriptional regulator that responds to azelaic acid in Pseudomonas nitroreducens.</title>
        <authorList>
            <person name="Bez C."/>
            <person name="Javvadi S.G."/>
            <person name="Bertani I."/>
            <person name="Devescovi G."/>
            <person name="Studholme D.J."/>
            <person name="Geller A."/>
            <person name="Levy A."/>
            <person name="Venturi V."/>
        </authorList>
    </citation>
    <scope>NUCLEOTIDE SEQUENCE [LARGE SCALE GENOMIC DNA]</scope>
    <source>
        <strain evidence="7">DSM 9128</strain>
    </source>
</reference>
<dbReference type="Pfam" id="PF18799">
    <property type="entry name" value="LPD5"/>
    <property type="match status" value="1"/>
</dbReference>
<evidence type="ECO:0000259" key="4">
    <source>
        <dbReference type="Pfam" id="PF18823"/>
    </source>
</evidence>
<dbReference type="Pfam" id="PF18796">
    <property type="entry name" value="LPD1"/>
    <property type="match status" value="1"/>
</dbReference>
<dbReference type="InterPro" id="IPR040561">
    <property type="entry name" value="LPD38"/>
</dbReference>
<feature type="domain" description="Large polyvalent protein-associated" evidence="3">
    <location>
        <begin position="1065"/>
        <end position="1203"/>
    </location>
</feature>
<feature type="region of interest" description="Disordered" evidence="1">
    <location>
        <begin position="1878"/>
        <end position="1908"/>
    </location>
</feature>
<feature type="region of interest" description="Disordered" evidence="1">
    <location>
        <begin position="773"/>
        <end position="797"/>
    </location>
</feature>
<accession>A0A5R8ZQ42</accession>
<dbReference type="InterPro" id="IPR000836">
    <property type="entry name" value="PRTase_dom"/>
</dbReference>
<dbReference type="Proteomes" id="UP000307510">
    <property type="component" value="Unassembled WGS sequence"/>
</dbReference>
<evidence type="ECO:0000259" key="2">
    <source>
        <dbReference type="Pfam" id="PF18796"/>
    </source>
</evidence>
<dbReference type="SUPFAM" id="SSF53271">
    <property type="entry name" value="PRTase-like"/>
    <property type="match status" value="1"/>
</dbReference>
<sequence length="2756" mass="297818">MANFFDQYDSGEQPQQPPQTSKPDGNFFDQYDGQARHGADEPTLSGEFSKGVSAGIDSLQGTMYGLAGLAGDAVGAEGLRDWGLKGYQRNQDEAAENAPAVGHFEDVHGVRDAGLYAAQGLGQLVPFAASSAATGGVGGAVAKVAGRKAVEKFAENQVAKGVARATAEKAAQAYGNKLVQRGAMAGVAANSIGTEQGSIYGDIYEKTGQYAPGTAAAYGAAAGALDALPEVGLIGRLAGHGTGGIARQAVKQAASEGVTEGAQSAVENLAVQHVDPNQRAFDENGISEIANSAVIGALGGGVAGGGAAAVGRMRKPSEQMGLDPNAGPLSAAATVAVDGRVAHEVQRAALLNNAPAPSSAGLSEQDLADLPTAVAQQMFRTEADPDNPGALRYFRRDPDLQREVVVPEQEALAAAQQRIDAAQQQGMDPLDNRDLADLLPQVDEETGPPAQRPTGMAADDLTPYERNQLRALGVTDEQLASMPTDQARGLPLAQVDFESGPAQVEEVSEQPPLPSVEMDTGPMEAEQVPATPVSGDPDFDFRVQKNGRPFKSEGDVRLRRAVDEATQAGELPVVVPHEGGFAVAVRRKPSPTLALPAPSTMVVDQQGIAQRGATAPWVAPRAQIRPLGGPGMERQAPLLQGNAQQAGVREATRQDSLLQEREVVQDDGVGRNDDDRAAGSAVAVPAGPTDMASVPAVELGAGESAGGRANSGADRAVAEPSAEQSPAVVEPAQIDEQAHQAATSPTNDQPTPTQAQIEAGNYRKGHVRFQGLDISIENPRGSERSGTRPDGSEWRHNMSDHYGYIRRTEGADGEQVDVYLGPDENSQRAFVVDQVNQQDGSFDEHKVMLGYPDRVAAIKAYRSNFDAGWKVGPVTEMPMARFKEWLKDGDLVSPLSEPTVGGKQNEAAQKPAKIEDFGERLAGARKFMSYAQTMSEAEQQDVAAVPLSKSWPEPDYKALLQQGADPWAVSLMRAARDEVPAKPVKAYKLSRWVEQVKTLRGLSLRALVNTRFAQESVEDLRKAYPLLSDMIGRAELYQRFGHERSLKGIGFGKHHYMLYHGEKDVTKWIVSREAKKTAFSNMPRDLAAGDTKEQAMDAFAKVYGSLEQAAAKADAAVRFDIFSERGKPGFYIGKKNGKRVAKIQSFDSLADARSYLRNNQAGLEKQYEALKVAPPSRGEENSPRIGADYRNGQDVTPELFADTFGFRGVQFGNYVENGRRQAELNEAFDALNDLAGILDIPARALSLNGDLGLAFGARGRGGPDPAKAHYEPDLVVINLTKGNGAGSLAHEWWHALDNYLSRARKAPADFVTARPYPRGPGVRPELVQAFSDLMKTIGQTRLRERSEKLDSMRSKDYWSTPEEMSARAFESYVIAKLADQDIRSDYLANIAPERVYNRETTYPYPTAAEIPAVRAAYDNLFQVIETKQDEAGNVALYSRGSYRAGGPVLKGVQASQLQRALQDRIAGWRNAPGVQVVQAIEELPPRLRQQVQRDGAADVEGIFSDGQVYLVADNIGSYQHGGFVLAHEVLGHAGLQGLFGRRLEPLLSSIYRGNDQVRAAADRLAKQTSYRRPVAVEEVLADMAAAGTLQRQGFWQRLVSAIRAGLRAIGLDMRWTDGDLARLLANARGFIEGGAGRAVGEARYSRRGWDAAFPDVTVAHPLAFLNNHPDYAAAKAGDTAAALRVARDAITPEFVDQVRQAVPAGSSPKIVPVLAREGAGDNRIPVIAAEVLAQRLGLQTDLTPVQQEKIGRTQASALERVARQPTFQGDVAPGDYILLDDTLTQGGTLAQLKTHIEDNGGRVVLAAALTGKNYSRKLSLDSSTLAEVRGKYGSIEPWFRETFGYGFEGLTQSEARTILTFDRGVLSPEQLRDRLAASRDAGGRGVGQGATGNRPGAEAPVVDDDQGPRYSRAGQRAITLLYQVTNRGPVQFADHVTAAQQAALEKIGAFAKKETIAETARAYTSRWKEKWVQGVFDQFAPIAKLDHTAYMQARLSKGTDGALESTFLYGKPKLLDGALAVEPDGKGLRGILAGLKGEHDLFFAWMAGHRAERLAAEGRENLFSPEDIRQLKRLNQGVMEGGGSRTLAYAQAQKEFAAYQRSVLDVAEKAGLIDPDARKLWESEFYVPFYRVMEEGDGTAGPGQIGGLTGQRAFQKLKGGKEPLGDLMANTLANWSHLLTVSMKNLAATNALKAAEPMGVATPVREAEKGAVRVMIGGREQHYLVHDPLVLDALTMLHQQDWNNPAMKAMRTFKHWLTTGVTSSPAFRARNLLRDSISAIATNDIGYNPLKNVAEGWRGTAHSNPVMQQLIAGGGAVRFGALNDGDQAAHAKQLIKDLGVKEGQILTTQEKITRALRSAWDKYQELGDRLESVNRAALYKKLREEGKSHLEASYAARDMMDFTSAGKWASVRFLTQIVPFMNARLQGMYKLGRGAGTDPRRFLAVAGAVAMVSVLLHLLNKDDEEYKGLPDFVRNNYWWVRLPGAEHALYIPKPFEVGVLGSVAERMTELATAGSDYRAGDFASTVGALLMDQLSMNPVPQAFKPAMEAAFNYDSFRESAIDSQGQERLPPAERYTSSTSAAAVAAGRLANISPQRLEHLVRGYFGWLGTQALNAGDYMLRGPMDLPANPRRDASNPDNWALYGDFVKPVAGGSSKYMDRFYEMQHQVDQLYASASEARKVDDLDRLQELAGNSTLKLRPIYAAANRRITAINQRMRAVSNDASLGAEEKMALLRELSESRNQVARRVDERARAEN</sequence>
<dbReference type="Gene3D" id="3.40.50.2020">
    <property type="match status" value="1"/>
</dbReference>
<feature type="region of interest" description="Disordered" evidence="1">
    <location>
        <begin position="702"/>
        <end position="730"/>
    </location>
</feature>
<feature type="compositionally biased region" description="Low complexity" evidence="1">
    <location>
        <begin position="678"/>
        <end position="688"/>
    </location>
</feature>